<name>A0A2R6NHJ3_9APHY</name>
<reference evidence="1 2" key="1">
    <citation type="submission" date="2018-02" db="EMBL/GenBank/DDBJ databases">
        <title>Genome sequence of the basidiomycete white-rot fungus Phlebia centrifuga.</title>
        <authorList>
            <person name="Granchi Z."/>
            <person name="Peng M."/>
            <person name="de Vries R.P."/>
            <person name="Hilden K."/>
            <person name="Makela M.R."/>
            <person name="Grigoriev I."/>
            <person name="Riley R."/>
        </authorList>
    </citation>
    <scope>NUCLEOTIDE SEQUENCE [LARGE SCALE GENOMIC DNA]</scope>
    <source>
        <strain evidence="1 2">FBCC195</strain>
    </source>
</reference>
<dbReference type="InterPro" id="IPR029058">
    <property type="entry name" value="AB_hydrolase_fold"/>
</dbReference>
<proteinExistence type="predicted"/>
<dbReference type="AlphaFoldDB" id="A0A2R6NHJ3"/>
<dbReference type="EMBL" id="MLYV02001247">
    <property type="protein sequence ID" value="PSR71718.1"/>
    <property type="molecule type" value="Genomic_DNA"/>
</dbReference>
<accession>A0A2R6NHJ3</accession>
<organism evidence="1 2">
    <name type="scientific">Hermanssonia centrifuga</name>
    <dbReference type="NCBI Taxonomy" id="98765"/>
    <lineage>
        <taxon>Eukaryota</taxon>
        <taxon>Fungi</taxon>
        <taxon>Dikarya</taxon>
        <taxon>Basidiomycota</taxon>
        <taxon>Agaricomycotina</taxon>
        <taxon>Agaricomycetes</taxon>
        <taxon>Polyporales</taxon>
        <taxon>Meruliaceae</taxon>
        <taxon>Hermanssonia</taxon>
    </lineage>
</organism>
<comment type="caution">
    <text evidence="1">The sequence shown here is derived from an EMBL/GenBank/DDBJ whole genome shotgun (WGS) entry which is preliminary data.</text>
</comment>
<evidence type="ECO:0008006" key="3">
    <source>
        <dbReference type="Google" id="ProtNLM"/>
    </source>
</evidence>
<protein>
    <recommendedName>
        <fullName evidence="3">AB hydrolase-1 domain-containing protein</fullName>
    </recommendedName>
</protein>
<dbReference type="OrthoDB" id="5311491at2759"/>
<sequence length="312" mass="34629">MLSFATSYNLRIVTVNQRDYPGSTPYTPSELDLLASPNVEDQELALRAQAQEIAAFLVHLTKSTDIQPVRETNGRRIGGLVLLGWSLGNFIPLSLFGNAEHLDVETRTLLEIYLRSLVVFDTPPFPIGEPPLEDPNVSASHQTKHADEGRSPDLVALFSAYYSLVPDLFTMDAAALMCRDRVDEPSGTQFVKPTIAELTVAELQSIADFGVMTRSGIPLMGIKPDVYRRVADRALFDTRGLFSNVNTLVIWCDMSPSMCIWSARRIAERAEEGVTAGGKLPRNITIVKMKGANHFVPWDEPEYMVQFLAKNI</sequence>
<keyword evidence="2" id="KW-1185">Reference proteome</keyword>
<gene>
    <name evidence="1" type="ORF">PHLCEN_2v12422</name>
</gene>
<evidence type="ECO:0000313" key="2">
    <source>
        <dbReference type="Proteomes" id="UP000186601"/>
    </source>
</evidence>
<evidence type="ECO:0000313" key="1">
    <source>
        <dbReference type="EMBL" id="PSR71718.1"/>
    </source>
</evidence>
<dbReference type="SUPFAM" id="SSF53474">
    <property type="entry name" value="alpha/beta-Hydrolases"/>
    <property type="match status" value="1"/>
</dbReference>
<dbReference type="Proteomes" id="UP000186601">
    <property type="component" value="Unassembled WGS sequence"/>
</dbReference>
<dbReference type="Gene3D" id="3.40.50.1820">
    <property type="entry name" value="alpha/beta hydrolase"/>
    <property type="match status" value="1"/>
</dbReference>